<dbReference type="WBParaSite" id="NBR_0000994201-mRNA-1">
    <property type="protein sequence ID" value="NBR_0000994201-mRNA-1"/>
    <property type="gene ID" value="NBR_0000994201"/>
</dbReference>
<dbReference type="InterPro" id="IPR035126">
    <property type="entry name" value="SCVP"/>
</dbReference>
<dbReference type="EMBL" id="UYSL01020227">
    <property type="protein sequence ID" value="VDL73532.1"/>
    <property type="molecule type" value="Genomic_DNA"/>
</dbReference>
<dbReference type="OMA" id="ADMIPAY"/>
<name>A0A0N4Y2J2_NIPBR</name>
<evidence type="ECO:0000313" key="2">
    <source>
        <dbReference type="Proteomes" id="UP000271162"/>
    </source>
</evidence>
<reference evidence="1 2" key="2">
    <citation type="submission" date="2018-11" db="EMBL/GenBank/DDBJ databases">
        <authorList>
            <consortium name="Pathogen Informatics"/>
        </authorList>
    </citation>
    <scope>NUCLEOTIDE SEQUENCE [LARGE SCALE GENOMIC DNA]</scope>
</reference>
<dbReference type="Proteomes" id="UP000271162">
    <property type="component" value="Unassembled WGS sequence"/>
</dbReference>
<keyword evidence="2" id="KW-1185">Reference proteome</keyword>
<sequence length="71" mass="8175">MKEHAKTLGYDIPTELQEEVRNVGGKFSVFYDIPSAHCDQMKAFMTEIKDKAHMMEVVRIKCASGEQYLIH</sequence>
<protein>
    <submittedName>
        <fullName evidence="3">3'-phosphate/5'-hydroxy nucleic acid ligase</fullName>
    </submittedName>
</protein>
<reference evidence="3" key="1">
    <citation type="submission" date="2017-02" db="UniProtKB">
        <authorList>
            <consortium name="WormBaseParasite"/>
        </authorList>
    </citation>
    <scope>IDENTIFICATION</scope>
</reference>
<accession>A0A0N4Y2J2</accession>
<proteinExistence type="predicted"/>
<evidence type="ECO:0000313" key="1">
    <source>
        <dbReference type="EMBL" id="VDL73532.1"/>
    </source>
</evidence>
<organism evidence="3">
    <name type="scientific">Nippostrongylus brasiliensis</name>
    <name type="common">Rat hookworm</name>
    <dbReference type="NCBI Taxonomy" id="27835"/>
    <lineage>
        <taxon>Eukaryota</taxon>
        <taxon>Metazoa</taxon>
        <taxon>Ecdysozoa</taxon>
        <taxon>Nematoda</taxon>
        <taxon>Chromadorea</taxon>
        <taxon>Rhabditida</taxon>
        <taxon>Rhabditina</taxon>
        <taxon>Rhabditomorpha</taxon>
        <taxon>Strongyloidea</taxon>
        <taxon>Heligmosomidae</taxon>
        <taxon>Nippostrongylus</taxon>
    </lineage>
</organism>
<gene>
    <name evidence="1" type="ORF">NBR_LOCUS9943</name>
</gene>
<dbReference type="AlphaFoldDB" id="A0A0N4Y2J2"/>
<evidence type="ECO:0000313" key="3">
    <source>
        <dbReference type="WBParaSite" id="NBR_0000994201-mRNA-1"/>
    </source>
</evidence>
<dbReference type="Pfam" id="PF17619">
    <property type="entry name" value="SCVP"/>
    <property type="match status" value="1"/>
</dbReference>